<organism evidence="1">
    <name type="scientific">Sarcoptes scabiei</name>
    <name type="common">Itch mite</name>
    <name type="synonym">Acarus scabiei</name>
    <dbReference type="NCBI Taxonomy" id="52283"/>
    <lineage>
        <taxon>Eukaryota</taxon>
        <taxon>Metazoa</taxon>
        <taxon>Ecdysozoa</taxon>
        <taxon>Arthropoda</taxon>
        <taxon>Chelicerata</taxon>
        <taxon>Arachnida</taxon>
        <taxon>Acari</taxon>
        <taxon>Acariformes</taxon>
        <taxon>Sarcoptiformes</taxon>
        <taxon>Astigmata</taxon>
        <taxon>Psoroptidia</taxon>
        <taxon>Sarcoptoidea</taxon>
        <taxon>Sarcoptidae</taxon>
        <taxon>Sarcoptinae</taxon>
        <taxon>Sarcoptes</taxon>
    </lineage>
</organism>
<dbReference type="Proteomes" id="UP000070412">
    <property type="component" value="Unassembled WGS sequence"/>
</dbReference>
<evidence type="ECO:0000313" key="3">
    <source>
        <dbReference type="Proteomes" id="UP000070412"/>
    </source>
</evidence>
<sequence length="108" mass="12847">MLQNQPTKSSSKDKENKILFRNLIVQYADDLYPKSHNDTDYFHDDSDETIYVSKLMAKTKEKLDRLSIMDTAEFRHLVNKANHIMENDAEIIKQIREKIFSFQHKDQI</sequence>
<dbReference type="EnsemblMetazoa" id="SSS_5684s_mrna">
    <property type="protein sequence ID" value="KAF7494412.1"/>
    <property type="gene ID" value="SSS_5684"/>
</dbReference>
<dbReference type="EMBL" id="WVUK01000053">
    <property type="protein sequence ID" value="KAF7494412.1"/>
    <property type="molecule type" value="Genomic_DNA"/>
</dbReference>
<reference evidence="3" key="1">
    <citation type="journal article" date="2020" name="PLoS Negl. Trop. Dis.">
        <title>High-quality nuclear genome for Sarcoptes scabiei-A critical resource for a neglected parasite.</title>
        <authorList>
            <person name="Korhonen P.K."/>
            <person name="Gasser R.B."/>
            <person name="Ma G."/>
            <person name="Wang T."/>
            <person name="Stroehlein A.J."/>
            <person name="Young N.D."/>
            <person name="Ang C.S."/>
            <person name="Fernando D.D."/>
            <person name="Lu H.C."/>
            <person name="Taylor S."/>
            <person name="Reynolds S.L."/>
            <person name="Mofiz E."/>
            <person name="Najaraj S.H."/>
            <person name="Gowda H."/>
            <person name="Madugundu A."/>
            <person name="Renuse S."/>
            <person name="Holt D."/>
            <person name="Pandey A."/>
            <person name="Papenfuss A.T."/>
            <person name="Fischer K."/>
        </authorList>
    </citation>
    <scope>NUCLEOTIDE SEQUENCE [LARGE SCALE GENOMIC DNA]</scope>
</reference>
<name>A0A834VEC3_SARSC</name>
<keyword evidence="3" id="KW-1185">Reference proteome</keyword>
<accession>A0A834VEC3</accession>
<evidence type="ECO:0000313" key="1">
    <source>
        <dbReference type="EMBL" id="KAF7494412.1"/>
    </source>
</evidence>
<evidence type="ECO:0000313" key="2">
    <source>
        <dbReference type="EnsemblMetazoa" id="KAF7494412.1"/>
    </source>
</evidence>
<dbReference type="AlphaFoldDB" id="A0A834VEC3"/>
<protein>
    <submittedName>
        <fullName evidence="1 2">Uncharacterized protein</fullName>
    </submittedName>
</protein>
<gene>
    <name evidence="1" type="ORF">SSS_5684</name>
</gene>
<reference evidence="1" key="2">
    <citation type="submission" date="2020-01" db="EMBL/GenBank/DDBJ databases">
        <authorList>
            <person name="Korhonen P.K.K."/>
            <person name="Guangxu M.G."/>
            <person name="Wang T.W."/>
            <person name="Stroehlein A.J.S."/>
            <person name="Young N.D."/>
            <person name="Ang C.-S.A."/>
            <person name="Fernando D.W.F."/>
            <person name="Lu H.L."/>
            <person name="Taylor S.T."/>
            <person name="Ehtesham M.E.M."/>
            <person name="Najaraj S.H.N."/>
            <person name="Harsha G.H.G."/>
            <person name="Madugundu A.M."/>
            <person name="Renuse S.R."/>
            <person name="Holt D.H."/>
            <person name="Pandey A.P."/>
            <person name="Papenfuss A.P."/>
            <person name="Gasser R.B.G."/>
            <person name="Fischer K.F."/>
        </authorList>
    </citation>
    <scope>NUCLEOTIDE SEQUENCE</scope>
    <source>
        <strain evidence="1">SSS_KF_BRIS2020</strain>
    </source>
</reference>
<proteinExistence type="predicted"/>
<reference evidence="2" key="3">
    <citation type="submission" date="2022-06" db="UniProtKB">
        <authorList>
            <consortium name="EnsemblMetazoa"/>
        </authorList>
    </citation>
    <scope>IDENTIFICATION</scope>
</reference>